<dbReference type="RefSeq" id="WP_073243620.1">
    <property type="nucleotide sequence ID" value="NZ_FQZX01000001.1"/>
</dbReference>
<name>A0A1M6NHY9_9FLAO</name>
<dbReference type="Proteomes" id="UP000184314">
    <property type="component" value="Unassembled WGS sequence"/>
</dbReference>
<protein>
    <recommendedName>
        <fullName evidence="4">Lipoprotein</fullName>
    </recommendedName>
</protein>
<dbReference type="OrthoDB" id="1374498at2"/>
<dbReference type="STRING" id="228958.SAMN04488007_2062"/>
<gene>
    <name evidence="2" type="ORF">SAMN04488007_2062</name>
</gene>
<keyword evidence="1" id="KW-0732">Signal</keyword>
<evidence type="ECO:0000256" key="1">
    <source>
        <dbReference type="SAM" id="SignalP"/>
    </source>
</evidence>
<dbReference type="AlphaFoldDB" id="A0A1M6NHY9"/>
<evidence type="ECO:0000313" key="3">
    <source>
        <dbReference type="Proteomes" id="UP000184314"/>
    </source>
</evidence>
<dbReference type="PROSITE" id="PS51257">
    <property type="entry name" value="PROKAR_LIPOPROTEIN"/>
    <property type="match status" value="1"/>
</dbReference>
<feature type="chain" id="PRO_5013133331" description="Lipoprotein" evidence="1">
    <location>
        <begin position="21"/>
        <end position="219"/>
    </location>
</feature>
<feature type="signal peptide" evidence="1">
    <location>
        <begin position="1"/>
        <end position="20"/>
    </location>
</feature>
<sequence>MKNKLSIILLLLLTALSCKTIEKEIDSNNTINIEWTSELKGDFSFKENWSYKEGVYKNSHGQLSCDGSCPVAIDRMKDNTGKIYKDSLQAFYKIIDTTHVYHSLKSENRMYEYSGTNYIEFKKLKNGTIKGESQSNVSTHSNLIIELKNDSCTASVYFNSIRDLGINTFPLKSGTIKIDEALYESGIIKAVFDFKFINILETDNQLYWKGNIYSKIITE</sequence>
<organism evidence="2 3">
    <name type="scientific">Maribacter aquivivus</name>
    <dbReference type="NCBI Taxonomy" id="228958"/>
    <lineage>
        <taxon>Bacteria</taxon>
        <taxon>Pseudomonadati</taxon>
        <taxon>Bacteroidota</taxon>
        <taxon>Flavobacteriia</taxon>
        <taxon>Flavobacteriales</taxon>
        <taxon>Flavobacteriaceae</taxon>
        <taxon>Maribacter</taxon>
    </lineage>
</organism>
<dbReference type="EMBL" id="FQZX01000001">
    <property type="protein sequence ID" value="SHJ95348.1"/>
    <property type="molecule type" value="Genomic_DNA"/>
</dbReference>
<accession>A0A1M6NHY9</accession>
<keyword evidence="3" id="KW-1185">Reference proteome</keyword>
<evidence type="ECO:0000313" key="2">
    <source>
        <dbReference type="EMBL" id="SHJ95348.1"/>
    </source>
</evidence>
<reference evidence="3" key="1">
    <citation type="submission" date="2016-11" db="EMBL/GenBank/DDBJ databases">
        <authorList>
            <person name="Varghese N."/>
            <person name="Submissions S."/>
        </authorList>
    </citation>
    <scope>NUCLEOTIDE SEQUENCE [LARGE SCALE GENOMIC DNA]</scope>
    <source>
        <strain evidence="3">DSM 16478</strain>
    </source>
</reference>
<evidence type="ECO:0008006" key="4">
    <source>
        <dbReference type="Google" id="ProtNLM"/>
    </source>
</evidence>
<proteinExistence type="predicted"/>